<dbReference type="EMBL" id="JARIHO010000045">
    <property type="protein sequence ID" value="KAJ7323843.1"/>
    <property type="molecule type" value="Genomic_DNA"/>
</dbReference>
<dbReference type="Proteomes" id="UP001218218">
    <property type="component" value="Unassembled WGS sequence"/>
</dbReference>
<dbReference type="GO" id="GO:0008270">
    <property type="term" value="F:zinc ion binding"/>
    <property type="evidence" value="ECO:0007669"/>
    <property type="project" value="UniProtKB-KW"/>
</dbReference>
<keyword evidence="3" id="KW-0863">Zinc-finger</keyword>
<evidence type="ECO:0000256" key="5">
    <source>
        <dbReference type="ARBA" id="ARBA00023242"/>
    </source>
</evidence>
<evidence type="ECO:0000256" key="4">
    <source>
        <dbReference type="ARBA" id="ARBA00022833"/>
    </source>
</evidence>
<keyword evidence="2" id="KW-0479">Metal-binding</keyword>
<dbReference type="PANTHER" id="PTHR46481">
    <property type="entry name" value="ZINC FINGER BED DOMAIN-CONTAINING PROTEIN 4"/>
    <property type="match status" value="1"/>
</dbReference>
<evidence type="ECO:0000313" key="7">
    <source>
        <dbReference type="Proteomes" id="UP001218218"/>
    </source>
</evidence>
<protein>
    <recommendedName>
        <fullName evidence="8">HAT C-terminal dimerisation domain-containing protein</fullName>
    </recommendedName>
</protein>
<evidence type="ECO:0000256" key="3">
    <source>
        <dbReference type="ARBA" id="ARBA00022771"/>
    </source>
</evidence>
<evidence type="ECO:0008006" key="8">
    <source>
        <dbReference type="Google" id="ProtNLM"/>
    </source>
</evidence>
<dbReference type="InterPro" id="IPR052035">
    <property type="entry name" value="ZnF_BED_domain_contain"/>
</dbReference>
<organism evidence="6 7">
    <name type="scientific">Mycena albidolilacea</name>
    <dbReference type="NCBI Taxonomy" id="1033008"/>
    <lineage>
        <taxon>Eukaryota</taxon>
        <taxon>Fungi</taxon>
        <taxon>Dikarya</taxon>
        <taxon>Basidiomycota</taxon>
        <taxon>Agaricomycotina</taxon>
        <taxon>Agaricomycetes</taxon>
        <taxon>Agaricomycetidae</taxon>
        <taxon>Agaricales</taxon>
        <taxon>Marasmiineae</taxon>
        <taxon>Mycenaceae</taxon>
        <taxon>Mycena</taxon>
    </lineage>
</organism>
<accession>A0AAD7EIJ7</accession>
<dbReference type="SUPFAM" id="SSF53098">
    <property type="entry name" value="Ribonuclease H-like"/>
    <property type="match status" value="1"/>
</dbReference>
<comment type="caution">
    <text evidence="6">The sequence shown here is derived from an EMBL/GenBank/DDBJ whole genome shotgun (WGS) entry which is preliminary data.</text>
</comment>
<keyword evidence="4" id="KW-0862">Zinc</keyword>
<dbReference type="AlphaFoldDB" id="A0AAD7EIJ7"/>
<evidence type="ECO:0000313" key="6">
    <source>
        <dbReference type="EMBL" id="KAJ7323843.1"/>
    </source>
</evidence>
<evidence type="ECO:0000256" key="1">
    <source>
        <dbReference type="ARBA" id="ARBA00004123"/>
    </source>
</evidence>
<keyword evidence="7" id="KW-1185">Reference proteome</keyword>
<dbReference type="GO" id="GO:0005634">
    <property type="term" value="C:nucleus"/>
    <property type="evidence" value="ECO:0007669"/>
    <property type="project" value="UniProtKB-SubCell"/>
</dbReference>
<dbReference type="PANTHER" id="PTHR46481:SF10">
    <property type="entry name" value="ZINC FINGER BED DOMAIN-CONTAINING PROTEIN 39"/>
    <property type="match status" value="1"/>
</dbReference>
<dbReference type="InterPro" id="IPR012337">
    <property type="entry name" value="RNaseH-like_sf"/>
</dbReference>
<name>A0AAD7EIJ7_9AGAR</name>
<gene>
    <name evidence="6" type="ORF">DFH08DRAFT_968862</name>
</gene>
<keyword evidence="5" id="KW-0539">Nucleus</keyword>
<sequence>MSYKDREARKLTGYMLILDVKIRWSSTHQMLWRALEFKLAVDNYVAKSKDLRALELSKEDWEAIELVAQWVEAFRTATTQMSATKSPMISTTHAVFRGLQEELRKLFRSPFSLGYFGFAQLDWLLGSAVAVESIFSGGRDTISLRRVSLKAEAISTLMFVKNQLRMRRNTLNVELGEE</sequence>
<evidence type="ECO:0000256" key="2">
    <source>
        <dbReference type="ARBA" id="ARBA00022723"/>
    </source>
</evidence>
<reference evidence="6" key="1">
    <citation type="submission" date="2023-03" db="EMBL/GenBank/DDBJ databases">
        <title>Massive genome expansion in bonnet fungi (Mycena s.s.) driven by repeated elements and novel gene families across ecological guilds.</title>
        <authorList>
            <consortium name="Lawrence Berkeley National Laboratory"/>
            <person name="Harder C.B."/>
            <person name="Miyauchi S."/>
            <person name="Viragh M."/>
            <person name="Kuo A."/>
            <person name="Thoen E."/>
            <person name="Andreopoulos B."/>
            <person name="Lu D."/>
            <person name="Skrede I."/>
            <person name="Drula E."/>
            <person name="Henrissat B."/>
            <person name="Morin E."/>
            <person name="Kohler A."/>
            <person name="Barry K."/>
            <person name="LaButti K."/>
            <person name="Morin E."/>
            <person name="Salamov A."/>
            <person name="Lipzen A."/>
            <person name="Mereny Z."/>
            <person name="Hegedus B."/>
            <person name="Baldrian P."/>
            <person name="Stursova M."/>
            <person name="Weitz H."/>
            <person name="Taylor A."/>
            <person name="Grigoriev I.V."/>
            <person name="Nagy L.G."/>
            <person name="Martin F."/>
            <person name="Kauserud H."/>
        </authorList>
    </citation>
    <scope>NUCLEOTIDE SEQUENCE</scope>
    <source>
        <strain evidence="6">CBHHK002</strain>
    </source>
</reference>
<comment type="subcellular location">
    <subcellularLocation>
        <location evidence="1">Nucleus</location>
    </subcellularLocation>
</comment>
<proteinExistence type="predicted"/>